<organism evidence="2 3">
    <name type="scientific">Phellinidium pouzarii</name>
    <dbReference type="NCBI Taxonomy" id="167371"/>
    <lineage>
        <taxon>Eukaryota</taxon>
        <taxon>Fungi</taxon>
        <taxon>Dikarya</taxon>
        <taxon>Basidiomycota</taxon>
        <taxon>Agaricomycotina</taxon>
        <taxon>Agaricomycetes</taxon>
        <taxon>Hymenochaetales</taxon>
        <taxon>Hymenochaetaceae</taxon>
        <taxon>Phellinidium</taxon>
    </lineage>
</organism>
<feature type="region of interest" description="Disordered" evidence="1">
    <location>
        <begin position="118"/>
        <end position="141"/>
    </location>
</feature>
<dbReference type="EMBL" id="SGPK01001322">
    <property type="protein sequence ID" value="THG93351.1"/>
    <property type="molecule type" value="Genomic_DNA"/>
</dbReference>
<evidence type="ECO:0000313" key="2">
    <source>
        <dbReference type="EMBL" id="THG93351.1"/>
    </source>
</evidence>
<reference evidence="2 3" key="1">
    <citation type="submission" date="2019-02" db="EMBL/GenBank/DDBJ databases">
        <title>Genome sequencing of the rare red list fungi Phellinidium pouzarii.</title>
        <authorList>
            <person name="Buettner E."/>
            <person name="Kellner H."/>
        </authorList>
    </citation>
    <scope>NUCLEOTIDE SEQUENCE [LARGE SCALE GENOMIC DNA]</scope>
    <source>
        <strain evidence="2 3">DSM 108285</strain>
    </source>
</reference>
<name>A0A4S4K6E5_9AGAM</name>
<proteinExistence type="predicted"/>
<evidence type="ECO:0000313" key="3">
    <source>
        <dbReference type="Proteomes" id="UP000308199"/>
    </source>
</evidence>
<dbReference type="Proteomes" id="UP000308199">
    <property type="component" value="Unassembled WGS sequence"/>
</dbReference>
<comment type="caution">
    <text evidence="2">The sequence shown here is derived from an EMBL/GenBank/DDBJ whole genome shotgun (WGS) entry which is preliminary data.</text>
</comment>
<evidence type="ECO:0000256" key="1">
    <source>
        <dbReference type="SAM" id="MobiDB-lite"/>
    </source>
</evidence>
<keyword evidence="3" id="KW-1185">Reference proteome</keyword>
<protein>
    <submittedName>
        <fullName evidence="2">Uncharacterized protein</fullName>
    </submittedName>
</protein>
<feature type="non-terminal residue" evidence="2">
    <location>
        <position position="1"/>
    </location>
</feature>
<accession>A0A4S4K6E5</accession>
<sequence length="173" mass="19050">VPVPVPRSPVSASPSTIVTCANSQVDAFDDHYEGLSSEEEFDGSIDIEAFIGKGKMKARAVNVKGKGKKMLYGRSVRRWLGITQAGLHMVKQVLTSGQEDLATERRLRDTMLKTHLTLRRHKDTDSNGDNNGDNNGDRIKPTKCMKLSGAAIKTKEVIDIDEDDAALDRHELC</sequence>
<gene>
    <name evidence="2" type="ORF">EW145_g8401</name>
</gene>
<dbReference type="AlphaFoldDB" id="A0A4S4K6E5"/>